<evidence type="ECO:0000256" key="1">
    <source>
        <dbReference type="ARBA" id="ARBA00004651"/>
    </source>
</evidence>
<feature type="transmembrane region" description="Helical" evidence="9">
    <location>
        <begin position="262"/>
        <end position="282"/>
    </location>
</feature>
<keyword evidence="4 9" id="KW-0812">Transmembrane</keyword>
<evidence type="ECO:0000256" key="5">
    <source>
        <dbReference type="ARBA" id="ARBA00022970"/>
    </source>
</evidence>
<dbReference type="PANTHER" id="PTHR11795">
    <property type="entry name" value="BRANCHED-CHAIN AMINO ACID TRANSPORT SYSTEM PERMEASE PROTEIN LIVH"/>
    <property type="match status" value="1"/>
</dbReference>
<evidence type="ECO:0000256" key="7">
    <source>
        <dbReference type="ARBA" id="ARBA00023136"/>
    </source>
</evidence>
<keyword evidence="2" id="KW-0813">Transport</keyword>
<protein>
    <submittedName>
        <fullName evidence="10">Branched-chain amino acid transport system permease protein</fullName>
    </submittedName>
</protein>
<comment type="caution">
    <text evidence="10">The sequence shown here is derived from an EMBL/GenBank/DDBJ whole genome shotgun (WGS) entry which is preliminary data.</text>
</comment>
<evidence type="ECO:0000256" key="3">
    <source>
        <dbReference type="ARBA" id="ARBA00022475"/>
    </source>
</evidence>
<organism evidence="10 11">
    <name type="scientific">Pusillimonas noertemannii</name>
    <dbReference type="NCBI Taxonomy" id="305977"/>
    <lineage>
        <taxon>Bacteria</taxon>
        <taxon>Pseudomonadati</taxon>
        <taxon>Pseudomonadota</taxon>
        <taxon>Betaproteobacteria</taxon>
        <taxon>Burkholderiales</taxon>
        <taxon>Alcaligenaceae</taxon>
        <taxon>Pusillimonas</taxon>
    </lineage>
</organism>
<feature type="transmembrane region" description="Helical" evidence="9">
    <location>
        <begin position="6"/>
        <end position="27"/>
    </location>
</feature>
<reference evidence="10 11" key="1">
    <citation type="submission" date="2018-04" db="EMBL/GenBank/DDBJ databases">
        <title>Genomic Encyclopedia of Type Strains, Phase IV (KMG-IV): sequencing the most valuable type-strain genomes for metagenomic binning, comparative biology and taxonomic classification.</title>
        <authorList>
            <person name="Goeker M."/>
        </authorList>
    </citation>
    <scope>NUCLEOTIDE SEQUENCE [LARGE SCALE GENOMIC DNA]</scope>
    <source>
        <strain evidence="10 11">DSM 10065</strain>
    </source>
</reference>
<sequence>MGFKLFQTIFALLFNGIAYGMILFIISAGLSVTMGTMRVVNLAHCGFAMVGGYIAYALMDRLGLSFSLAIPAAFVLTCLLGAVLEYLLYRGIYRQTELKQVIMTLGLALVMIASVNLLFGASVYNLNVPSTLSGNVEVFGVGLSVYRIFLILVSSIVGLLIWYFVERTYLGKKLKAAVDNPGMARCVGINVDVLFSGMFAVGCGLAALGGALGAELMPLQPFYALKYLVIAVIVVSIGGLGSIKGTLLAALALGVVDTFGTYFFSDIGAFLIYFIMILVLFIRPQGLFGRRA</sequence>
<evidence type="ECO:0000256" key="9">
    <source>
        <dbReference type="SAM" id="Phobius"/>
    </source>
</evidence>
<comment type="subcellular location">
    <subcellularLocation>
        <location evidence="1">Cell membrane</location>
        <topology evidence="1">Multi-pass membrane protein</topology>
    </subcellularLocation>
</comment>
<feature type="transmembrane region" description="Helical" evidence="9">
    <location>
        <begin position="39"/>
        <end position="59"/>
    </location>
</feature>
<dbReference type="CDD" id="cd06582">
    <property type="entry name" value="TM_PBP1_LivH_like"/>
    <property type="match status" value="1"/>
</dbReference>
<keyword evidence="11" id="KW-1185">Reference proteome</keyword>
<feature type="transmembrane region" description="Helical" evidence="9">
    <location>
        <begin position="101"/>
        <end position="124"/>
    </location>
</feature>
<dbReference type="AlphaFoldDB" id="A0A2U1CK01"/>
<dbReference type="RefSeq" id="WP_040548354.1">
    <property type="nucleotide sequence ID" value="NZ_JACCEX010000004.1"/>
</dbReference>
<evidence type="ECO:0000313" key="10">
    <source>
        <dbReference type="EMBL" id="PVY61315.1"/>
    </source>
</evidence>
<dbReference type="InterPro" id="IPR001851">
    <property type="entry name" value="ABC_transp_permease"/>
</dbReference>
<feature type="transmembrane region" description="Helical" evidence="9">
    <location>
        <begin position="144"/>
        <end position="165"/>
    </location>
</feature>
<gene>
    <name evidence="10" type="ORF">C7440_2865</name>
</gene>
<keyword evidence="6 9" id="KW-1133">Transmembrane helix</keyword>
<feature type="transmembrane region" description="Helical" evidence="9">
    <location>
        <begin position="65"/>
        <end position="89"/>
    </location>
</feature>
<keyword evidence="5" id="KW-0029">Amino-acid transport</keyword>
<dbReference type="Pfam" id="PF02653">
    <property type="entry name" value="BPD_transp_2"/>
    <property type="match status" value="1"/>
</dbReference>
<keyword evidence="3" id="KW-1003">Cell membrane</keyword>
<dbReference type="Proteomes" id="UP000246145">
    <property type="component" value="Unassembled WGS sequence"/>
</dbReference>
<evidence type="ECO:0000256" key="4">
    <source>
        <dbReference type="ARBA" id="ARBA00022692"/>
    </source>
</evidence>
<dbReference type="OrthoDB" id="32289at2"/>
<name>A0A2U1CK01_9BURK</name>
<feature type="transmembrane region" description="Helical" evidence="9">
    <location>
        <begin position="227"/>
        <end position="256"/>
    </location>
</feature>
<dbReference type="GO" id="GO:0005886">
    <property type="term" value="C:plasma membrane"/>
    <property type="evidence" value="ECO:0007669"/>
    <property type="project" value="UniProtKB-SubCell"/>
</dbReference>
<dbReference type="GO" id="GO:0006865">
    <property type="term" value="P:amino acid transport"/>
    <property type="evidence" value="ECO:0007669"/>
    <property type="project" value="UniProtKB-KW"/>
</dbReference>
<evidence type="ECO:0000256" key="6">
    <source>
        <dbReference type="ARBA" id="ARBA00022989"/>
    </source>
</evidence>
<proteinExistence type="inferred from homology"/>
<evidence type="ECO:0000256" key="2">
    <source>
        <dbReference type="ARBA" id="ARBA00022448"/>
    </source>
</evidence>
<evidence type="ECO:0000256" key="8">
    <source>
        <dbReference type="ARBA" id="ARBA00037998"/>
    </source>
</evidence>
<dbReference type="GO" id="GO:0022857">
    <property type="term" value="F:transmembrane transporter activity"/>
    <property type="evidence" value="ECO:0007669"/>
    <property type="project" value="InterPro"/>
</dbReference>
<accession>A0A2U1CK01</accession>
<comment type="similarity">
    <text evidence="8">Belongs to the binding-protein-dependent transport system permease family. LivHM subfamily.</text>
</comment>
<dbReference type="PANTHER" id="PTHR11795:SF442">
    <property type="entry name" value="ABC TRANSPORTER ATP-BINDING PROTEIN"/>
    <property type="match status" value="1"/>
</dbReference>
<evidence type="ECO:0000313" key="11">
    <source>
        <dbReference type="Proteomes" id="UP000246145"/>
    </source>
</evidence>
<keyword evidence="7 9" id="KW-0472">Membrane</keyword>
<dbReference type="EMBL" id="QEKO01000004">
    <property type="protein sequence ID" value="PVY61315.1"/>
    <property type="molecule type" value="Genomic_DNA"/>
</dbReference>
<dbReference type="STRING" id="1231391.GCA_000308195_00957"/>
<dbReference type="InterPro" id="IPR052157">
    <property type="entry name" value="BCAA_transport_permease"/>
</dbReference>